<dbReference type="Pfam" id="PF25396">
    <property type="entry name" value="ZNFX1"/>
    <property type="match status" value="1"/>
</dbReference>
<gene>
    <name evidence="7" type="ORF">MGAL_10B093244</name>
</gene>
<feature type="compositionally biased region" description="Basic and acidic residues" evidence="5">
    <location>
        <begin position="2264"/>
        <end position="2289"/>
    </location>
</feature>
<evidence type="ECO:0000313" key="8">
    <source>
        <dbReference type="Proteomes" id="UP000596742"/>
    </source>
</evidence>
<dbReference type="GO" id="GO:0004386">
    <property type="term" value="F:helicase activity"/>
    <property type="evidence" value="ECO:0007669"/>
    <property type="project" value="InterPro"/>
</dbReference>
<dbReference type="GO" id="GO:0031380">
    <property type="term" value="C:nuclear RNA-directed RNA polymerase complex"/>
    <property type="evidence" value="ECO:0007669"/>
    <property type="project" value="TreeGrafter"/>
</dbReference>
<feature type="compositionally biased region" description="Polar residues" evidence="5">
    <location>
        <begin position="2227"/>
        <end position="2250"/>
    </location>
</feature>
<evidence type="ECO:0000313" key="7">
    <source>
        <dbReference type="EMBL" id="VDI26854.1"/>
    </source>
</evidence>
<reference evidence="7" key="1">
    <citation type="submission" date="2018-11" db="EMBL/GenBank/DDBJ databases">
        <authorList>
            <person name="Alioto T."/>
            <person name="Alioto T."/>
        </authorList>
    </citation>
    <scope>NUCLEOTIDE SEQUENCE</scope>
</reference>
<dbReference type="InterPro" id="IPR041679">
    <property type="entry name" value="DNA2/NAM7-like_C"/>
</dbReference>
<dbReference type="SUPFAM" id="SSF52540">
    <property type="entry name" value="P-loop containing nucleoside triphosphate hydrolases"/>
    <property type="match status" value="1"/>
</dbReference>
<dbReference type="Pfam" id="PF13087">
    <property type="entry name" value="AAA_12"/>
    <property type="match status" value="1"/>
</dbReference>
<dbReference type="CDD" id="cd18808">
    <property type="entry name" value="SF1_C_Upf1"/>
    <property type="match status" value="1"/>
</dbReference>
<evidence type="ECO:0000256" key="1">
    <source>
        <dbReference type="ARBA" id="ARBA00022723"/>
    </source>
</evidence>
<dbReference type="InterPro" id="IPR045055">
    <property type="entry name" value="DNA2/NAM7-like"/>
</dbReference>
<keyword evidence="8" id="KW-1185">Reference proteome</keyword>
<name>A0A8B6DXS1_MYTGA</name>
<dbReference type="PANTHER" id="PTHR10887:SF341">
    <property type="entry name" value="NFX1-TYPE ZINC FINGER-CONTAINING PROTEIN 1"/>
    <property type="match status" value="1"/>
</dbReference>
<dbReference type="InterPro" id="IPR047187">
    <property type="entry name" value="SF1_C_Upf1"/>
</dbReference>
<dbReference type="PANTHER" id="PTHR10887">
    <property type="entry name" value="DNA2/NAM7 HELICASE FAMILY"/>
    <property type="match status" value="1"/>
</dbReference>
<feature type="domain" description="NF-X1-type" evidence="6">
    <location>
        <begin position="1535"/>
        <end position="1555"/>
    </location>
</feature>
<keyword evidence="1" id="KW-0479">Metal-binding</keyword>
<evidence type="ECO:0000256" key="4">
    <source>
        <dbReference type="ARBA" id="ARBA00022833"/>
    </source>
</evidence>
<dbReference type="InterPro" id="IPR041677">
    <property type="entry name" value="DNA2/NAM7_AAA_11"/>
</dbReference>
<evidence type="ECO:0000256" key="2">
    <source>
        <dbReference type="ARBA" id="ARBA00022737"/>
    </source>
</evidence>
<dbReference type="OrthoDB" id="2423195at2759"/>
<feature type="domain" description="NF-X1-type" evidence="6">
    <location>
        <begin position="1196"/>
        <end position="1218"/>
    </location>
</feature>
<dbReference type="FunFam" id="3.40.50.300:FF:001366">
    <property type="entry name" value="ATP binding protein, putative"/>
    <property type="match status" value="1"/>
</dbReference>
<dbReference type="InterPro" id="IPR027417">
    <property type="entry name" value="P-loop_NTPase"/>
</dbReference>
<dbReference type="InterPro" id="IPR057373">
    <property type="entry name" value="ZNFX1"/>
</dbReference>
<evidence type="ECO:0000256" key="3">
    <source>
        <dbReference type="ARBA" id="ARBA00022771"/>
    </source>
</evidence>
<feature type="compositionally biased region" description="Basic residues" evidence="5">
    <location>
        <begin position="2362"/>
        <end position="2385"/>
    </location>
</feature>
<keyword evidence="3" id="KW-0863">Zinc-finger</keyword>
<proteinExistence type="predicted"/>
<comment type="caution">
    <text evidence="7">The sequence shown here is derived from an EMBL/GenBank/DDBJ whole genome shotgun (WGS) entry which is preliminary data.</text>
</comment>
<feature type="compositionally biased region" description="Polar residues" evidence="5">
    <location>
        <begin position="2315"/>
        <end position="2325"/>
    </location>
</feature>
<dbReference type="Pfam" id="PF13086">
    <property type="entry name" value="AAA_11"/>
    <property type="match status" value="1"/>
</dbReference>
<sequence>MHYGRVIKPINTLTMASKSPGKIQPEDLIVNLYRSNLQSEELLEILVKRMNVFDKLIDKKNLSDDSLSLLVHIIARASSCDNPNKKQEVFQLLIIWSDSTMIKHRSIPLLVGVTCNNTRDHDFHCLLYDYLIILQELYQSMPHLCTTPHIIGLVDFLNEQVSEWDEYKDKDKMIGVVSELKKDILKVCEERSKPKYLTKQDAEDKCVPPEDFRTMSVIPGHNDVLNAANFLRRNKVNGKYLSLDHYLDVQFRLYREDCVSPLRDAIMEFKQKDKESRSGIFRLETGLVYREVLVTKQSTSIESGEVFEIKLDPDHRKRINWIKSKRLIYGTLLLVSFDRFNTIFFAVVAESERETLQKKGCFAVQVFNVGTNIKLPRNTYGMMIEATSAYFEAYKHVLKALQCIDEDILPFQRYLVDCEKEVNIPSYISKDCVYDLRPVIRSCHIDIESTHLNRRNTIPKQTPTNNVKLFREDWPSTGILKMDESQRKAFISALTKEFVLIQGPPGTGKTHLGLQIAKALLHNSNQWLQEDSDSQEVYEFQENDQGPALLPKPYMLVVCYTNHALDQFVEGIVDFMPGNLFDGRFPRVVRFGRQSKNPKLEQLSIQNVRRKVRWDFDNHRVGVLDKAEAAKRKIKKFKDTIDVLKSRNIVLSFDVVEYVLSENHANQFGDDTNCVWLQWLHVSKKSWYKEVDKYYQNQKSDKEIHDQLNILALEPKEEKFATVISEAEYAYNERYIDVDDVDLTLNTDSLGLDLDKQYKSSLKFKKKKKLENKFKLIFRLEKEKATKELHYGENLSDHQVYEIKNIWTLSMKERWQLYRYWLRQYIVILHEQLRDSVKEFNEIFDNYNRNSMKVDEHIMQQASVIAMTTTNAARYSESLNKFGPLITIIEEAAEVPEAHIVTAISPRCKHLILIGDHKQLEPKPAVHELAIKFNLSVSLFERMVKNDLSYHCLQQQHRMRPEISELVRHIYDVLIDNENVYEYPPIKGVRKSLFFITHNQIEVFKDEGRSYSNEHEAEYLKELCLYLLKQGYKPSEITIIAAYTGQMFCLKEKMPRSKFEGVNICVLDNYQGEENEIILLSLVRSNTRGDIGFLNRENRICVALSRAKQGLFIIGNSTTLTTRSKHWQTIIRKLQIEEDVNNENDAFYKYTSFGKALPLYCQNHPANKGILAELPSDFKKVKDGGCGLPCEFRLPCGHACRYDCHPLNKEHKSYICEKQCSNTCEEGHSCPKRCHFDSDCMCCAITTRELKCQHTINLKCHLDYSEYPCPTEVTRTLPCGHPAIMKCCVDPGTVLCTSIIDKELHCGHTAHIKCHVDPKRHNCDTVLTATRSNCGHEFKRQCYDTSFERLNPCRVQIIEKRSSCDHVIERQCFDTSYGIRVRCGVIVTINRTFCGHEYQKQCHDQLYEKVHRCNDIVTEQWLSCDHSYRRHCYDSNYVQNNTCQVVIPDKRVKCGHEYERKCSDTNNHNEHKCSAKVEKEFPFCGHKIKLLCHQDVESIKCRENVTTVFECKHSKTHECYKSSSIKCTDSCKKTCKNDHQCKKSCHFPISCDCEQLIKVVLEGCKHQQKIPCSADPKVYLCTSIVKKILSSCGHTQKMKCHINPETINCKFAVLKYLPECQHRKMVLCSVNVSDVKCTTEVEIKLEKCGHSAKVKCWQKRSMILPDNKCLEHVTHTRDHCGHTVSVPCWKIESTKLSPCKVVIDKTLFCDHVIKVACSNTKKENCDQKCAKPMLCGHACSGPCHASRMHDHSECTSQCRKTMLCGHTCPSKTCMKCSPCLKSCLFECAHSKCRSKCIDPCKPCKEKCPWACKHYRCTKLCFEECNRQSCDKVCDKMLSCGHQCPGYCGEPCPLKCFDCKPEMYVCKDVTKDSTIVTLSQCRHSFESSYLDDCMDKMKNDLVSECPCCGVTIFYHPRYERILKRQKKTQEDAKKEVRNVRINSKTFYPACDAGMLTLFEEYTTSIATYLHVVQHTRQIYGFDQEFQDAEELTEFIHNDIETAQSFKDCLQLSENIFSLHIQWLLCLFTTNPKLLSKFYNADWFPEFIGEPVRQKSEDFPPELVESIETFFEENDGIFTDINGHLSITGHEIVIVVLLMKKYLKREQLNKILRPFIADMEGDGYLTNTRRYPQLQNVFGIHKGEWTICQNGHAVSTIMYSSCLICKGNVHQQAQFQYDEGQRFVTHGLPTAKTNKKTKMTTVRGKRSTFCKDKQADFSEDIGDMNSFQKLKNPARNKSNSENFRGCQGQSRTGRYKGKMQVVTTNEKTRKPNKNDKQHIPSSSKSHEEKNPKRYQNKHQAEEGFQNKSPAKGRGNKWDTSNDNNGSTGRFDDQEGHRYNGRSDGRSREFNADEYRDDYHDRAHQGYRGRGRGRGGSRSRGRGRGGRR</sequence>
<feature type="domain" description="NF-X1-type" evidence="6">
    <location>
        <begin position="1224"/>
        <end position="1245"/>
    </location>
</feature>
<dbReference type="Proteomes" id="UP000596742">
    <property type="component" value="Unassembled WGS sequence"/>
</dbReference>
<dbReference type="Gene3D" id="3.40.50.300">
    <property type="entry name" value="P-loop containing nucleotide triphosphate hydrolases"/>
    <property type="match status" value="3"/>
</dbReference>
<feature type="domain" description="NF-X1-type" evidence="6">
    <location>
        <begin position="1484"/>
        <end position="1513"/>
    </location>
</feature>
<dbReference type="EMBL" id="UYJE01004297">
    <property type="protein sequence ID" value="VDI26854.1"/>
    <property type="molecule type" value="Genomic_DNA"/>
</dbReference>
<keyword evidence="4" id="KW-0862">Zinc</keyword>
<keyword evidence="2" id="KW-0677">Repeat</keyword>
<organism evidence="7 8">
    <name type="scientific">Mytilus galloprovincialis</name>
    <name type="common">Mediterranean mussel</name>
    <dbReference type="NCBI Taxonomy" id="29158"/>
    <lineage>
        <taxon>Eukaryota</taxon>
        <taxon>Metazoa</taxon>
        <taxon>Spiralia</taxon>
        <taxon>Lophotrochozoa</taxon>
        <taxon>Mollusca</taxon>
        <taxon>Bivalvia</taxon>
        <taxon>Autobranchia</taxon>
        <taxon>Pteriomorphia</taxon>
        <taxon>Mytilida</taxon>
        <taxon>Mytiloidea</taxon>
        <taxon>Mytilidae</taxon>
        <taxon>Mytilinae</taxon>
        <taxon>Mytilus</taxon>
    </lineage>
</organism>
<dbReference type="SMART" id="SM00438">
    <property type="entry name" value="ZnF_NFX"/>
    <property type="match status" value="5"/>
</dbReference>
<dbReference type="GO" id="GO:0008270">
    <property type="term" value="F:zinc ion binding"/>
    <property type="evidence" value="ECO:0007669"/>
    <property type="project" value="UniProtKB-KW"/>
</dbReference>
<feature type="region of interest" description="Disordered" evidence="5">
    <location>
        <begin position="2227"/>
        <end position="2385"/>
    </location>
</feature>
<dbReference type="GO" id="GO:0031048">
    <property type="term" value="P:regulatory ncRNA-mediated heterochromatin formation"/>
    <property type="evidence" value="ECO:0007669"/>
    <property type="project" value="TreeGrafter"/>
</dbReference>
<feature type="domain" description="NF-X1-type" evidence="6">
    <location>
        <begin position="1735"/>
        <end position="1756"/>
    </location>
</feature>
<evidence type="ECO:0000259" key="6">
    <source>
        <dbReference type="SMART" id="SM00438"/>
    </source>
</evidence>
<feature type="compositionally biased region" description="Basic and acidic residues" evidence="5">
    <location>
        <begin position="2327"/>
        <end position="2361"/>
    </location>
</feature>
<dbReference type="InterPro" id="IPR000967">
    <property type="entry name" value="Znf_NFX1"/>
</dbReference>
<protein>
    <recommendedName>
        <fullName evidence="6">NF-X1-type domain-containing protein</fullName>
    </recommendedName>
</protein>
<evidence type="ECO:0000256" key="5">
    <source>
        <dbReference type="SAM" id="MobiDB-lite"/>
    </source>
</evidence>
<accession>A0A8B6DXS1</accession>